<dbReference type="RefSeq" id="XP_020117180.1">
    <property type="nucleotide sequence ID" value="XM_020262681.1"/>
</dbReference>
<dbReference type="GeneID" id="31007152"/>
<name>A0A225AN86_TALAT</name>
<keyword evidence="4" id="KW-1185">Reference proteome</keyword>
<protein>
    <recommendedName>
        <fullName evidence="5">Tat pathway signal sequence</fullName>
    </recommendedName>
</protein>
<evidence type="ECO:0000313" key="3">
    <source>
        <dbReference type="EMBL" id="OKL57059.1"/>
    </source>
</evidence>
<dbReference type="PANTHER" id="PTHR33365:SF7">
    <property type="entry name" value="TAT PATHWAY SIGNAL SEQUENCE"/>
    <property type="match status" value="1"/>
</dbReference>
<evidence type="ECO:0000256" key="1">
    <source>
        <dbReference type="ARBA" id="ARBA00035112"/>
    </source>
</evidence>
<organism evidence="3 4">
    <name type="scientific">Talaromyces atroroseus</name>
    <dbReference type="NCBI Taxonomy" id="1441469"/>
    <lineage>
        <taxon>Eukaryota</taxon>
        <taxon>Fungi</taxon>
        <taxon>Dikarya</taxon>
        <taxon>Ascomycota</taxon>
        <taxon>Pezizomycotina</taxon>
        <taxon>Eurotiomycetes</taxon>
        <taxon>Eurotiomycetidae</taxon>
        <taxon>Eurotiales</taxon>
        <taxon>Trichocomaceae</taxon>
        <taxon>Talaromyces</taxon>
        <taxon>Talaromyces sect. Trachyspermi</taxon>
    </lineage>
</organism>
<keyword evidence="2" id="KW-0812">Transmembrane</keyword>
<dbReference type="GO" id="GO:0043386">
    <property type="term" value="P:mycotoxin biosynthetic process"/>
    <property type="evidence" value="ECO:0007669"/>
    <property type="project" value="InterPro"/>
</dbReference>
<dbReference type="InterPro" id="IPR021765">
    <property type="entry name" value="UstYa-like"/>
</dbReference>
<comment type="caution">
    <text evidence="3">The sequence shown here is derived from an EMBL/GenBank/DDBJ whole genome shotgun (WGS) entry which is preliminary data.</text>
</comment>
<gene>
    <name evidence="3" type="ORF">UA08_07396</name>
</gene>
<feature type="transmembrane region" description="Helical" evidence="2">
    <location>
        <begin position="45"/>
        <end position="65"/>
    </location>
</feature>
<dbReference type="EMBL" id="LFMY01000012">
    <property type="protein sequence ID" value="OKL57059.1"/>
    <property type="molecule type" value="Genomic_DNA"/>
</dbReference>
<reference evidence="3 4" key="1">
    <citation type="submission" date="2015-06" db="EMBL/GenBank/DDBJ databases">
        <title>Talaromyces atroroseus IBT 11181 draft genome.</title>
        <authorList>
            <person name="Rasmussen K.B."/>
            <person name="Rasmussen S."/>
            <person name="Petersen B."/>
            <person name="Sicheritz-Ponten T."/>
            <person name="Mortensen U.H."/>
            <person name="Thrane U."/>
        </authorList>
    </citation>
    <scope>NUCLEOTIDE SEQUENCE [LARGE SCALE GENOMIC DNA]</scope>
    <source>
        <strain evidence="3 4">IBT 11181</strain>
    </source>
</reference>
<dbReference type="AlphaFoldDB" id="A0A225AN86"/>
<evidence type="ECO:0008006" key="5">
    <source>
        <dbReference type="Google" id="ProtNLM"/>
    </source>
</evidence>
<proteinExistence type="inferred from homology"/>
<dbReference type="PANTHER" id="PTHR33365">
    <property type="entry name" value="YALI0B05434P"/>
    <property type="match status" value="1"/>
</dbReference>
<comment type="similarity">
    <text evidence="1">Belongs to the ustYa family.</text>
</comment>
<accession>A0A225AN86</accession>
<evidence type="ECO:0000313" key="4">
    <source>
        <dbReference type="Proteomes" id="UP000214365"/>
    </source>
</evidence>
<keyword evidence="2" id="KW-1133">Transmembrane helix</keyword>
<dbReference type="OrthoDB" id="3687641at2759"/>
<keyword evidence="2" id="KW-0472">Membrane</keyword>
<evidence type="ECO:0000256" key="2">
    <source>
        <dbReference type="SAM" id="Phobius"/>
    </source>
</evidence>
<dbReference type="Pfam" id="PF11807">
    <property type="entry name" value="UstYa"/>
    <property type="match status" value="1"/>
</dbReference>
<sequence length="277" mass="31914">MAWSLFSRDREEPRSDSKESLLAEYPRDSCPQCEAYKRLRLLANVFKTLSGVLSILCIGLAVAFANSRNRVSVGYWNPTDLKTVQNEVPAVSKQVRFSAGLKYNESHELVRTSSSGCKEYVGDPSPELERAWEELMGAVNIFITAAEEPGLGGGLYMDPATNLYMAEPTVFHDLHCLNMIRQNLYYYWDYYPHNNRSILKPHLDHCIDSIRQSIMCTGDMTMAPIIWDFNKGRFIPDFEVHHTCRDYDALKEWTLLRDSEHEERWRDSAARLHAMGY</sequence>
<dbReference type="Proteomes" id="UP000214365">
    <property type="component" value="Unassembled WGS sequence"/>
</dbReference>